<dbReference type="RefSeq" id="WP_096434235.1">
    <property type="nucleotide sequence ID" value="NZ_NTJD01000009.1"/>
</dbReference>
<dbReference type="Gene3D" id="3.30.420.40">
    <property type="match status" value="2"/>
</dbReference>
<dbReference type="Proteomes" id="UP000243507">
    <property type="component" value="Unassembled WGS sequence"/>
</dbReference>
<dbReference type="OrthoDB" id="63487at2"/>
<sequence>MALVLGIDGGGSGCRAALADATGRVLGRGEAGPANIHSDFDAALANILRATEAALAEAGAGIDTIVTAVLGLAGANLPELAEALARRLPFPARVISDALTAAHGALGPDDGIVAAIGTGSVFVRRQGPETRMIGGHGFLLGDEGSGAVLGRSLLQAALRAEEGRAPLTPLLCAVLEELGGPNGLMTFARDARPADFAALAPRLIDSADPAAEAILREATEEVAAIIAHLQPETALPVVFLGGLGPSYATRLGARWPALPPRGSALDGALALALSEAARG</sequence>
<gene>
    <name evidence="2" type="ORF">CLN94_12240</name>
</gene>
<keyword evidence="3" id="KW-1185">Reference proteome</keyword>
<dbReference type="InterPro" id="IPR043129">
    <property type="entry name" value="ATPase_NBD"/>
</dbReference>
<dbReference type="PANTHER" id="PTHR43190">
    <property type="entry name" value="N-ACETYL-D-GLUCOSAMINE KINASE"/>
    <property type="match status" value="1"/>
</dbReference>
<protein>
    <submittedName>
        <fullName evidence="2">ATPase</fullName>
    </submittedName>
</protein>
<dbReference type="CDD" id="cd24082">
    <property type="entry name" value="ASKHA_NBD_GspK-like"/>
    <property type="match status" value="1"/>
</dbReference>
<dbReference type="Pfam" id="PF01869">
    <property type="entry name" value="BcrAD_BadFG"/>
    <property type="match status" value="1"/>
</dbReference>
<name>A0A2A4CN64_9RHOB</name>
<dbReference type="SUPFAM" id="SSF53067">
    <property type="entry name" value="Actin-like ATPase domain"/>
    <property type="match status" value="2"/>
</dbReference>
<dbReference type="InterPro" id="IPR002731">
    <property type="entry name" value="ATPase_BadF"/>
</dbReference>
<evidence type="ECO:0000259" key="1">
    <source>
        <dbReference type="Pfam" id="PF01869"/>
    </source>
</evidence>
<reference evidence="2 3" key="1">
    <citation type="submission" date="2017-09" db="EMBL/GenBank/DDBJ databases">
        <title>A multilocus sequence analysis scheme for characterization of bacteria in the genus Thioclava.</title>
        <authorList>
            <person name="Liu Y."/>
            <person name="Shao Z."/>
        </authorList>
    </citation>
    <scope>NUCLEOTIDE SEQUENCE [LARGE SCALE GENOMIC DNA]</scope>
    <source>
        <strain evidence="2 3">CAU 1312</strain>
    </source>
</reference>
<accession>A0A2A4CN64</accession>
<dbReference type="EMBL" id="NTJD01000009">
    <property type="protein sequence ID" value="PCD75917.1"/>
    <property type="molecule type" value="Genomic_DNA"/>
</dbReference>
<organism evidence="2 3">
    <name type="scientific">Pseudothioclava arenosa</name>
    <dbReference type="NCBI Taxonomy" id="1795308"/>
    <lineage>
        <taxon>Bacteria</taxon>
        <taxon>Pseudomonadati</taxon>
        <taxon>Pseudomonadota</taxon>
        <taxon>Alphaproteobacteria</taxon>
        <taxon>Rhodobacterales</taxon>
        <taxon>Paracoccaceae</taxon>
        <taxon>Pseudothioclava</taxon>
    </lineage>
</organism>
<feature type="domain" description="ATPase BadF/BadG/BcrA/BcrD type" evidence="1">
    <location>
        <begin position="5"/>
        <end position="242"/>
    </location>
</feature>
<dbReference type="PANTHER" id="PTHR43190:SF3">
    <property type="entry name" value="N-ACETYL-D-GLUCOSAMINE KINASE"/>
    <property type="match status" value="1"/>
</dbReference>
<proteinExistence type="predicted"/>
<evidence type="ECO:0000313" key="2">
    <source>
        <dbReference type="EMBL" id="PCD75917.1"/>
    </source>
</evidence>
<dbReference type="InterPro" id="IPR052519">
    <property type="entry name" value="Euk-type_GlcNAc_Kinase"/>
</dbReference>
<comment type="caution">
    <text evidence="2">The sequence shown here is derived from an EMBL/GenBank/DDBJ whole genome shotgun (WGS) entry which is preliminary data.</text>
</comment>
<dbReference type="AlphaFoldDB" id="A0A2A4CN64"/>
<evidence type="ECO:0000313" key="3">
    <source>
        <dbReference type="Proteomes" id="UP000243507"/>
    </source>
</evidence>